<keyword evidence="6" id="KW-0418">Kinase</keyword>
<dbReference type="SUPFAM" id="SSF52540">
    <property type="entry name" value="P-loop containing nucleoside triphosphate hydrolases"/>
    <property type="match status" value="1"/>
</dbReference>
<organism evidence="13">
    <name type="scientific">Timema californicum</name>
    <name type="common">California timema</name>
    <name type="synonym">Walking stick</name>
    <dbReference type="NCBI Taxonomy" id="61474"/>
    <lineage>
        <taxon>Eukaryota</taxon>
        <taxon>Metazoa</taxon>
        <taxon>Ecdysozoa</taxon>
        <taxon>Arthropoda</taxon>
        <taxon>Hexapoda</taxon>
        <taxon>Insecta</taxon>
        <taxon>Pterygota</taxon>
        <taxon>Neoptera</taxon>
        <taxon>Polyneoptera</taxon>
        <taxon>Phasmatodea</taxon>
        <taxon>Timematodea</taxon>
        <taxon>Timematoidea</taxon>
        <taxon>Timematidae</taxon>
        <taxon>Timema</taxon>
    </lineage>
</organism>
<evidence type="ECO:0000256" key="1">
    <source>
        <dbReference type="ARBA" id="ARBA00004690"/>
    </source>
</evidence>
<dbReference type="GO" id="GO:0005524">
    <property type="term" value="F:ATP binding"/>
    <property type="evidence" value="ECO:0007669"/>
    <property type="project" value="UniProtKB-KW"/>
</dbReference>
<dbReference type="FunFam" id="3.40.50.2020:FF:000010">
    <property type="entry name" value="Uridine-cytidine kinase"/>
    <property type="match status" value="1"/>
</dbReference>
<feature type="region of interest" description="Disordered" evidence="10">
    <location>
        <begin position="312"/>
        <end position="374"/>
    </location>
</feature>
<dbReference type="CDD" id="cd06223">
    <property type="entry name" value="PRTases_typeI"/>
    <property type="match status" value="1"/>
</dbReference>
<dbReference type="Pfam" id="PF00485">
    <property type="entry name" value="PRK"/>
    <property type="match status" value="2"/>
</dbReference>
<dbReference type="EC" id="2.7.1.48" evidence="3"/>
<dbReference type="InterPro" id="IPR000764">
    <property type="entry name" value="Uridine_kinase-like"/>
</dbReference>
<evidence type="ECO:0000256" key="5">
    <source>
        <dbReference type="ARBA" id="ARBA00022741"/>
    </source>
</evidence>
<reference evidence="13" key="1">
    <citation type="submission" date="2020-11" db="EMBL/GenBank/DDBJ databases">
        <authorList>
            <person name="Tran Van P."/>
        </authorList>
    </citation>
    <scope>NUCLEOTIDE SEQUENCE</scope>
</reference>
<evidence type="ECO:0000256" key="2">
    <source>
        <dbReference type="ARBA" id="ARBA00005408"/>
    </source>
</evidence>
<feature type="compositionally biased region" description="Basic and acidic residues" evidence="10">
    <location>
        <begin position="348"/>
        <end position="358"/>
    </location>
</feature>
<proteinExistence type="inferred from homology"/>
<dbReference type="InterPro" id="IPR027417">
    <property type="entry name" value="P-loop_NTPase"/>
</dbReference>
<dbReference type="EMBL" id="OE179570">
    <property type="protein sequence ID" value="CAD7569177.1"/>
    <property type="molecule type" value="Genomic_DNA"/>
</dbReference>
<feature type="domain" description="Phosphoribosyltransferase" evidence="12">
    <location>
        <begin position="398"/>
        <end position="602"/>
    </location>
</feature>
<dbReference type="Gene3D" id="3.40.50.300">
    <property type="entry name" value="P-loop containing nucleotide triphosphate hydrolases"/>
    <property type="match status" value="2"/>
</dbReference>
<dbReference type="PRINTS" id="PR00988">
    <property type="entry name" value="URIDINKINASE"/>
</dbReference>
<dbReference type="GO" id="GO:0004849">
    <property type="term" value="F:uridine kinase activity"/>
    <property type="evidence" value="ECO:0007669"/>
    <property type="project" value="UniProtKB-EC"/>
</dbReference>
<evidence type="ECO:0000259" key="11">
    <source>
        <dbReference type="Pfam" id="PF00485"/>
    </source>
</evidence>
<evidence type="ECO:0000256" key="6">
    <source>
        <dbReference type="ARBA" id="ARBA00022777"/>
    </source>
</evidence>
<evidence type="ECO:0000256" key="7">
    <source>
        <dbReference type="ARBA" id="ARBA00022840"/>
    </source>
</evidence>
<evidence type="ECO:0000256" key="8">
    <source>
        <dbReference type="ARBA" id="ARBA00047436"/>
    </source>
</evidence>
<sequence length="609" mass="67769">MAAKIQQFDPPSSASSESDICETEVLDQVFLPEDTEEEAEKSGDFHPDPCSPPPPMSPRPTSTGSIKSPRSRRQRTTSISQSSKKTAKESILRSDTRTIYTAGRPPWYNCAGQQVEPFVIGICGGSASGKTTVAAKIIESLDVPWVTLLSMDSFYKVLNEKQHDLAAINEYNFDHPDAFDFECLADVLQRLKEGKKVEVPIYNFVTHSRETKTMLDMKVFVDTDADVRLARRLRRDISNRGRDLEGVLKQYCNLVQPAFNHYIAPSMIHADIIVPRGGENEVAIELIVHHVHTQLHLVRVVTAEGLESSISRVKRIQTPPDVSASSPPCPLGPSNIPQSSKKVASYPLDKEGDRENKERSHKGQQREHAGPARGFKVREKLAHSYTGQPLPSSLFLLPSTPQVRGLHTFIRNKDTPRDEFIFYSKRLIRLVIEYALSLLPFKEQIVDTPQGVPYVGKRCATDKICGVSILRAGETMEQAVCDVCKDIRIGKILIQTNASTGEPELYYLRLPKDIKDYKVILMDATVATGAAAMMAIRVLLDHDVLEENILIVSLLMAESGVHTIAYAFPGVQIVTTAVDPEINEKFYVIPGIGNFGDRYFGTEPRDVKT</sequence>
<feature type="compositionally biased region" description="Pro residues" evidence="10">
    <location>
        <begin position="49"/>
        <end position="58"/>
    </location>
</feature>
<evidence type="ECO:0000256" key="4">
    <source>
        <dbReference type="ARBA" id="ARBA00022679"/>
    </source>
</evidence>
<evidence type="ECO:0000313" key="13">
    <source>
        <dbReference type="EMBL" id="CAD7569177.1"/>
    </source>
</evidence>
<dbReference type="InterPro" id="IPR029057">
    <property type="entry name" value="PRTase-like"/>
</dbReference>
<dbReference type="Pfam" id="PF14681">
    <property type="entry name" value="UPRTase"/>
    <property type="match status" value="1"/>
</dbReference>
<feature type="domain" description="Phosphoribulokinase/uridine kinase" evidence="11">
    <location>
        <begin position="119"/>
        <end position="211"/>
    </location>
</feature>
<feature type="region of interest" description="Disordered" evidence="10">
    <location>
        <begin position="1"/>
        <end position="91"/>
    </location>
</feature>
<evidence type="ECO:0000259" key="12">
    <source>
        <dbReference type="Pfam" id="PF14681"/>
    </source>
</evidence>
<dbReference type="CDD" id="cd02023">
    <property type="entry name" value="UMPK"/>
    <property type="match status" value="1"/>
</dbReference>
<comment type="similarity">
    <text evidence="2">Belongs to the uridine kinase family.</text>
</comment>
<dbReference type="InterPro" id="IPR000836">
    <property type="entry name" value="PRTase_dom"/>
</dbReference>
<dbReference type="AlphaFoldDB" id="A0A7R9P3Z4"/>
<dbReference type="SUPFAM" id="SSF53271">
    <property type="entry name" value="PRTase-like"/>
    <property type="match status" value="1"/>
</dbReference>
<dbReference type="NCBIfam" id="NF001097">
    <property type="entry name" value="PRK00129.1"/>
    <property type="match status" value="1"/>
</dbReference>
<evidence type="ECO:0000256" key="3">
    <source>
        <dbReference type="ARBA" id="ARBA00012137"/>
    </source>
</evidence>
<dbReference type="UniPathway" id="UPA00574">
    <property type="reaction ID" value="UER00637"/>
</dbReference>
<dbReference type="Gene3D" id="3.40.50.2020">
    <property type="match status" value="1"/>
</dbReference>
<dbReference type="GO" id="GO:0044206">
    <property type="term" value="P:UMP salvage"/>
    <property type="evidence" value="ECO:0007669"/>
    <property type="project" value="UniProtKB-UniPathway"/>
</dbReference>
<name>A0A7R9P3Z4_TIMCA</name>
<comment type="pathway">
    <text evidence="1">Pyrimidine metabolism; UMP biosynthesis via salvage pathway; UMP from uridine: step 1/1.</text>
</comment>
<comment type="catalytic activity">
    <reaction evidence="8">
        <text>cytidine + ATP = CMP + ADP + H(+)</text>
        <dbReference type="Rhea" id="RHEA:24674"/>
        <dbReference type="ChEBI" id="CHEBI:15378"/>
        <dbReference type="ChEBI" id="CHEBI:17562"/>
        <dbReference type="ChEBI" id="CHEBI:30616"/>
        <dbReference type="ChEBI" id="CHEBI:60377"/>
        <dbReference type="ChEBI" id="CHEBI:456216"/>
        <dbReference type="EC" id="2.7.1.48"/>
    </reaction>
</comment>
<dbReference type="InterPro" id="IPR006083">
    <property type="entry name" value="PRK/URK"/>
</dbReference>
<evidence type="ECO:0000256" key="9">
    <source>
        <dbReference type="ARBA" id="ARBA00048909"/>
    </source>
</evidence>
<dbReference type="PANTHER" id="PTHR10285">
    <property type="entry name" value="URIDINE KINASE"/>
    <property type="match status" value="1"/>
</dbReference>
<feature type="domain" description="Phosphoribulokinase/uridine kinase" evidence="11">
    <location>
        <begin position="212"/>
        <end position="283"/>
    </location>
</feature>
<protein>
    <recommendedName>
        <fullName evidence="3">uridine/cytidine kinase</fullName>
        <ecNumber evidence="3">2.7.1.48</ecNumber>
    </recommendedName>
</protein>
<keyword evidence="4" id="KW-0808">Transferase</keyword>
<keyword evidence="7" id="KW-0067">ATP-binding</keyword>
<comment type="catalytic activity">
    <reaction evidence="9">
        <text>uridine + ATP = UMP + ADP + H(+)</text>
        <dbReference type="Rhea" id="RHEA:16825"/>
        <dbReference type="ChEBI" id="CHEBI:15378"/>
        <dbReference type="ChEBI" id="CHEBI:16704"/>
        <dbReference type="ChEBI" id="CHEBI:30616"/>
        <dbReference type="ChEBI" id="CHEBI:57865"/>
        <dbReference type="ChEBI" id="CHEBI:456216"/>
        <dbReference type="EC" id="2.7.1.48"/>
    </reaction>
</comment>
<keyword evidence="5" id="KW-0547">Nucleotide-binding</keyword>
<feature type="compositionally biased region" description="Basic and acidic residues" evidence="10">
    <location>
        <begin position="364"/>
        <end position="374"/>
    </location>
</feature>
<gene>
    <name evidence="13" type="ORF">TCMB3V08_LOCUS1922</name>
</gene>
<evidence type="ECO:0000256" key="10">
    <source>
        <dbReference type="SAM" id="MobiDB-lite"/>
    </source>
</evidence>
<accession>A0A7R9P3Z4</accession>
<feature type="compositionally biased region" description="Polar residues" evidence="10">
    <location>
        <begin position="9"/>
        <end position="18"/>
    </location>
</feature>